<protein>
    <submittedName>
        <fullName evidence="2">Mitochondrial ribosomal protein subunit L20-domain-containing protein</fullName>
    </submittedName>
</protein>
<evidence type="ECO:0000313" key="3">
    <source>
        <dbReference type="Proteomes" id="UP000770015"/>
    </source>
</evidence>
<dbReference type="PANTHER" id="PTHR28266:SF1">
    <property type="entry name" value="LARGE RIBOSOMAL SUBUNIT PROTEIN ML58"/>
    <property type="match status" value="1"/>
</dbReference>
<dbReference type="PANTHER" id="PTHR28266">
    <property type="entry name" value="54S RIBOSOMAL PROTEIN L20, MITOCHONDRIAL"/>
    <property type="match status" value="1"/>
</dbReference>
<dbReference type="Proteomes" id="UP000770015">
    <property type="component" value="Unassembled WGS sequence"/>
</dbReference>
<proteinExistence type="predicted"/>
<dbReference type="OrthoDB" id="6021263at2759"/>
<comment type="caution">
    <text evidence="2">The sequence shown here is derived from an EMBL/GenBank/DDBJ whole genome shotgun (WGS) entry which is preliminary data.</text>
</comment>
<keyword evidence="3" id="KW-1185">Reference proteome</keyword>
<sequence length="209" mass="23451">MDARALVRPAAQNLLAAVSSQATVASRRSHQTWSRTKRALNIAPHPDYAPSRGSDAIIFNPPAAEPSVLHTPYKFLPKTDPRRRHADLSSLFTSPVRSAGATSTSGAEPKLPPALNFKSRNPSYHLSQMDVAEIRRLRAEDPVTWSVTKLADKFNCSKVFITICTAAPREHKEKLERRLEITKSRWGAIRTKARSERTKRKEMLFRGEL</sequence>
<keyword evidence="2" id="KW-0687">Ribonucleoprotein</keyword>
<organism evidence="2 3">
    <name type="scientific">Plectosphaerella plurivora</name>
    <dbReference type="NCBI Taxonomy" id="936078"/>
    <lineage>
        <taxon>Eukaryota</taxon>
        <taxon>Fungi</taxon>
        <taxon>Dikarya</taxon>
        <taxon>Ascomycota</taxon>
        <taxon>Pezizomycotina</taxon>
        <taxon>Sordariomycetes</taxon>
        <taxon>Hypocreomycetidae</taxon>
        <taxon>Glomerellales</taxon>
        <taxon>Plectosphaerellaceae</taxon>
        <taxon>Plectosphaerella</taxon>
    </lineage>
</organism>
<dbReference type="GO" id="GO:0003735">
    <property type="term" value="F:structural constituent of ribosome"/>
    <property type="evidence" value="ECO:0007669"/>
    <property type="project" value="TreeGrafter"/>
</dbReference>
<keyword evidence="2" id="KW-0689">Ribosomal protein</keyword>
<reference evidence="2" key="1">
    <citation type="journal article" date="2021" name="Nat. Commun.">
        <title>Genetic determinants of endophytism in the Arabidopsis root mycobiome.</title>
        <authorList>
            <person name="Mesny F."/>
            <person name="Miyauchi S."/>
            <person name="Thiergart T."/>
            <person name="Pickel B."/>
            <person name="Atanasova L."/>
            <person name="Karlsson M."/>
            <person name="Huettel B."/>
            <person name="Barry K.W."/>
            <person name="Haridas S."/>
            <person name="Chen C."/>
            <person name="Bauer D."/>
            <person name="Andreopoulos W."/>
            <person name="Pangilinan J."/>
            <person name="LaButti K."/>
            <person name="Riley R."/>
            <person name="Lipzen A."/>
            <person name="Clum A."/>
            <person name="Drula E."/>
            <person name="Henrissat B."/>
            <person name="Kohler A."/>
            <person name="Grigoriev I.V."/>
            <person name="Martin F.M."/>
            <person name="Hacquard S."/>
        </authorList>
    </citation>
    <scope>NUCLEOTIDE SEQUENCE</scope>
    <source>
        <strain evidence="2">MPI-SDFR-AT-0117</strain>
    </source>
</reference>
<accession>A0A9P9AE26</accession>
<name>A0A9P9AE26_9PEZI</name>
<feature type="compositionally biased region" description="Polar residues" evidence="1">
    <location>
        <begin position="90"/>
        <end position="106"/>
    </location>
</feature>
<evidence type="ECO:0000313" key="2">
    <source>
        <dbReference type="EMBL" id="KAH6690598.1"/>
    </source>
</evidence>
<feature type="region of interest" description="Disordered" evidence="1">
    <location>
        <begin position="89"/>
        <end position="119"/>
    </location>
</feature>
<dbReference type="EMBL" id="JAGSXJ010000006">
    <property type="protein sequence ID" value="KAH6690598.1"/>
    <property type="molecule type" value="Genomic_DNA"/>
</dbReference>
<dbReference type="GO" id="GO:0005762">
    <property type="term" value="C:mitochondrial large ribosomal subunit"/>
    <property type="evidence" value="ECO:0007669"/>
    <property type="project" value="TreeGrafter"/>
</dbReference>
<dbReference type="AlphaFoldDB" id="A0A9P9AE26"/>
<evidence type="ECO:0000256" key="1">
    <source>
        <dbReference type="SAM" id="MobiDB-lite"/>
    </source>
</evidence>
<gene>
    <name evidence="2" type="ORF">F5X68DRAFT_71175</name>
</gene>
<dbReference type="InterPro" id="IPR024388">
    <property type="entry name" value="Ribosomal_mL58"/>
</dbReference>
<dbReference type="Pfam" id="PF12824">
    <property type="entry name" value="MRP-L20"/>
    <property type="match status" value="1"/>
</dbReference>